<reference evidence="2 3" key="1">
    <citation type="submission" date="2019-03" db="EMBL/GenBank/DDBJ databases">
        <title>Genomic analyses of the natural microbiome of Caenorhabditis elegans.</title>
        <authorList>
            <person name="Samuel B."/>
        </authorList>
    </citation>
    <scope>NUCLEOTIDE SEQUENCE [LARGE SCALE GENOMIC DNA]</scope>
    <source>
        <strain evidence="2 3">JUb18</strain>
    </source>
</reference>
<dbReference type="CDD" id="cd11528">
    <property type="entry name" value="NTP-PPase_MazG_Nterm"/>
    <property type="match status" value="1"/>
</dbReference>
<dbReference type="PANTHER" id="PTHR30522:SF0">
    <property type="entry name" value="NUCLEOSIDE TRIPHOSPHATE PYROPHOSPHOHYDROLASE"/>
    <property type="match status" value="1"/>
</dbReference>
<accession>A0A4R6S6J8</accession>
<dbReference type="InterPro" id="IPR048015">
    <property type="entry name" value="NTP-PPase_MazG-like_N"/>
</dbReference>
<gene>
    <name evidence="2" type="ORF">EDF62_0831</name>
</gene>
<proteinExistence type="predicted"/>
<feature type="domain" description="NTP pyrophosphohydrolase MazG-like" evidence="1">
    <location>
        <begin position="50"/>
        <end position="125"/>
    </location>
</feature>
<dbReference type="AlphaFoldDB" id="A0A4R6S6J8"/>
<dbReference type="Pfam" id="PF03819">
    <property type="entry name" value="MazG"/>
    <property type="match status" value="1"/>
</dbReference>
<dbReference type="RefSeq" id="WP_133616032.1">
    <property type="nucleotide sequence ID" value="NZ_SNYA01000002.1"/>
</dbReference>
<dbReference type="InterPro" id="IPR004518">
    <property type="entry name" value="MazG-like_dom"/>
</dbReference>
<dbReference type="Gene3D" id="1.10.287.1080">
    <property type="entry name" value="MazG-like"/>
    <property type="match status" value="2"/>
</dbReference>
<dbReference type="InterPro" id="IPR011551">
    <property type="entry name" value="NTP_PyrPHydrolase_MazG"/>
</dbReference>
<dbReference type="GO" id="GO:0006203">
    <property type="term" value="P:dGTP catabolic process"/>
    <property type="evidence" value="ECO:0007669"/>
    <property type="project" value="TreeGrafter"/>
</dbReference>
<keyword evidence="2" id="KW-0378">Hydrolase</keyword>
<dbReference type="GO" id="GO:0046081">
    <property type="term" value="P:dUTP catabolic process"/>
    <property type="evidence" value="ECO:0007669"/>
    <property type="project" value="TreeGrafter"/>
</dbReference>
<evidence type="ECO:0000259" key="1">
    <source>
        <dbReference type="Pfam" id="PF03819"/>
    </source>
</evidence>
<organism evidence="2 3">
    <name type="scientific">Leucobacter luti</name>
    <dbReference type="NCBI Taxonomy" id="340320"/>
    <lineage>
        <taxon>Bacteria</taxon>
        <taxon>Bacillati</taxon>
        <taxon>Actinomycetota</taxon>
        <taxon>Actinomycetes</taxon>
        <taxon>Micrococcales</taxon>
        <taxon>Microbacteriaceae</taxon>
        <taxon>Leucobacter</taxon>
    </lineage>
</organism>
<evidence type="ECO:0000313" key="3">
    <source>
        <dbReference type="Proteomes" id="UP000295601"/>
    </source>
</evidence>
<dbReference type="GO" id="GO:0046061">
    <property type="term" value="P:dATP catabolic process"/>
    <property type="evidence" value="ECO:0007669"/>
    <property type="project" value="TreeGrafter"/>
</dbReference>
<protein>
    <submittedName>
        <fullName evidence="2">XTP/dITP diphosphohydrolase</fullName>
    </submittedName>
</protein>
<dbReference type="Proteomes" id="UP000295601">
    <property type="component" value="Unassembled WGS sequence"/>
</dbReference>
<sequence>MESASIEADIHTDTPETAGGLEAAAAAVARAAQTVKTMVSAGGCAWHEAQTHASLVPFLIEESAEFVDAIERELPADDVRSELGDVLYQVLFHAAIAERDGEGYDLAEVAEQLNQKLIARHPHVFGDRGYMSVEELHAEWERLKEDAAGEARGSRGALDGIPAGMPTLARSAKVVERLKRAGLVNPGAGEGTHEDPLAAAIGPDEQHLAEVGVGDGLLALVMRANSAGVDPDRALRLAVERLSARVMHGED</sequence>
<dbReference type="GO" id="GO:0046076">
    <property type="term" value="P:dTTP catabolic process"/>
    <property type="evidence" value="ECO:0007669"/>
    <property type="project" value="TreeGrafter"/>
</dbReference>
<dbReference type="GO" id="GO:0047429">
    <property type="term" value="F:nucleoside triphosphate diphosphatase activity"/>
    <property type="evidence" value="ECO:0007669"/>
    <property type="project" value="TreeGrafter"/>
</dbReference>
<keyword evidence="3" id="KW-1185">Reference proteome</keyword>
<evidence type="ECO:0000313" key="2">
    <source>
        <dbReference type="EMBL" id="TDP94416.1"/>
    </source>
</evidence>
<dbReference type="GO" id="GO:0046052">
    <property type="term" value="P:UTP catabolic process"/>
    <property type="evidence" value="ECO:0007669"/>
    <property type="project" value="TreeGrafter"/>
</dbReference>
<name>A0A4R6S6J8_9MICO</name>
<comment type="caution">
    <text evidence="2">The sequence shown here is derived from an EMBL/GenBank/DDBJ whole genome shotgun (WGS) entry which is preliminary data.</text>
</comment>
<dbReference type="OrthoDB" id="9808939at2"/>
<dbReference type="EMBL" id="SNYA01000002">
    <property type="protein sequence ID" value="TDP94416.1"/>
    <property type="molecule type" value="Genomic_DNA"/>
</dbReference>
<dbReference type="GO" id="GO:0046047">
    <property type="term" value="P:TTP catabolic process"/>
    <property type="evidence" value="ECO:0007669"/>
    <property type="project" value="TreeGrafter"/>
</dbReference>
<dbReference type="PANTHER" id="PTHR30522">
    <property type="entry name" value="NUCLEOSIDE TRIPHOSPHATE PYROPHOSPHOHYDROLASE"/>
    <property type="match status" value="1"/>
</dbReference>
<dbReference type="SUPFAM" id="SSF101386">
    <property type="entry name" value="all-alpha NTP pyrophosphatases"/>
    <property type="match status" value="1"/>
</dbReference>